<evidence type="ECO:0000256" key="3">
    <source>
        <dbReference type="ARBA" id="ARBA00023237"/>
    </source>
</evidence>
<accession>A0ABW5C9A5</accession>
<keyword evidence="8" id="KW-1185">Reference proteome</keyword>
<feature type="chain" id="PRO_5046597760" evidence="5">
    <location>
        <begin position="19"/>
        <end position="289"/>
    </location>
</feature>
<protein>
    <submittedName>
        <fullName evidence="7">OmpA family protein</fullName>
    </submittedName>
</protein>
<comment type="subcellular location">
    <subcellularLocation>
        <location evidence="1">Cell outer membrane</location>
    </subcellularLocation>
</comment>
<dbReference type="PANTHER" id="PTHR30329">
    <property type="entry name" value="STATOR ELEMENT OF FLAGELLAR MOTOR COMPLEX"/>
    <property type="match status" value="1"/>
</dbReference>
<dbReference type="PRINTS" id="PR01021">
    <property type="entry name" value="OMPADOMAIN"/>
</dbReference>
<keyword evidence="2 4" id="KW-0472">Membrane</keyword>
<reference evidence="8" key="1">
    <citation type="journal article" date="2019" name="Int. J. Syst. Evol. Microbiol.">
        <title>The Global Catalogue of Microorganisms (GCM) 10K type strain sequencing project: providing services to taxonomists for standard genome sequencing and annotation.</title>
        <authorList>
            <consortium name="The Broad Institute Genomics Platform"/>
            <consortium name="The Broad Institute Genome Sequencing Center for Infectious Disease"/>
            <person name="Wu L."/>
            <person name="Ma J."/>
        </authorList>
    </citation>
    <scope>NUCLEOTIDE SEQUENCE [LARGE SCALE GENOMIC DNA]</scope>
    <source>
        <strain evidence="8">KCTC 15012</strain>
    </source>
</reference>
<proteinExistence type="predicted"/>
<dbReference type="CDD" id="cd07185">
    <property type="entry name" value="OmpA_C-like"/>
    <property type="match status" value="1"/>
</dbReference>
<dbReference type="InterPro" id="IPR036737">
    <property type="entry name" value="OmpA-like_sf"/>
</dbReference>
<evidence type="ECO:0000256" key="1">
    <source>
        <dbReference type="ARBA" id="ARBA00004442"/>
    </source>
</evidence>
<evidence type="ECO:0000256" key="4">
    <source>
        <dbReference type="PROSITE-ProRule" id="PRU00473"/>
    </source>
</evidence>
<sequence>MKRLRIACAIGTAALATACATPWEVDDVQTVIGDPPPAATGPAFTRALFEGYRIQARDEALEEYDWVHAALFARKGLRAAAGEVVAPENPAEWEIPAERIGDLTAAHARLTRVLAAGAGERQPELAAEAQTNFDCWVEEEAEYDQGDSLTKCRSTFVRTIAQLDPPPPAPRPAAAQAAEPTVIRSFEVYFDLGKAGLTPKARKLLTEVVAAHADLKPSEIRVVGHTDTAGKKAANQRLSVQRARSVATALGHFGLVTVQSGVGEQELAVPTGAGVAEQRNRRVEIQFIK</sequence>
<organism evidence="7 8">
    <name type="scientific">Phaeospirillum tilakii</name>
    <dbReference type="NCBI Taxonomy" id="741673"/>
    <lineage>
        <taxon>Bacteria</taxon>
        <taxon>Pseudomonadati</taxon>
        <taxon>Pseudomonadota</taxon>
        <taxon>Alphaproteobacteria</taxon>
        <taxon>Rhodospirillales</taxon>
        <taxon>Rhodospirillaceae</taxon>
        <taxon>Phaeospirillum</taxon>
    </lineage>
</organism>
<dbReference type="Pfam" id="PF00691">
    <property type="entry name" value="OmpA"/>
    <property type="match status" value="1"/>
</dbReference>
<evidence type="ECO:0000313" key="8">
    <source>
        <dbReference type="Proteomes" id="UP001597296"/>
    </source>
</evidence>
<feature type="domain" description="OmpA-like" evidence="6">
    <location>
        <begin position="177"/>
        <end position="289"/>
    </location>
</feature>
<evidence type="ECO:0000313" key="7">
    <source>
        <dbReference type="EMBL" id="MFD2233894.1"/>
    </source>
</evidence>
<evidence type="ECO:0000259" key="6">
    <source>
        <dbReference type="PROSITE" id="PS51123"/>
    </source>
</evidence>
<evidence type="ECO:0000256" key="5">
    <source>
        <dbReference type="SAM" id="SignalP"/>
    </source>
</evidence>
<name>A0ABW5C9A5_9PROT</name>
<dbReference type="EMBL" id="JBHUIY010000014">
    <property type="protein sequence ID" value="MFD2233894.1"/>
    <property type="molecule type" value="Genomic_DNA"/>
</dbReference>
<evidence type="ECO:0000256" key="2">
    <source>
        <dbReference type="ARBA" id="ARBA00023136"/>
    </source>
</evidence>
<comment type="caution">
    <text evidence="7">The sequence shown here is derived from an EMBL/GenBank/DDBJ whole genome shotgun (WGS) entry which is preliminary data.</text>
</comment>
<dbReference type="Proteomes" id="UP001597296">
    <property type="component" value="Unassembled WGS sequence"/>
</dbReference>
<dbReference type="PROSITE" id="PS51123">
    <property type="entry name" value="OMPA_2"/>
    <property type="match status" value="1"/>
</dbReference>
<keyword evidence="5" id="KW-0732">Signal</keyword>
<dbReference type="InterPro" id="IPR050330">
    <property type="entry name" value="Bact_OuterMem_StrucFunc"/>
</dbReference>
<dbReference type="Gene3D" id="3.30.1330.60">
    <property type="entry name" value="OmpA-like domain"/>
    <property type="match status" value="1"/>
</dbReference>
<dbReference type="PROSITE" id="PS51257">
    <property type="entry name" value="PROKAR_LIPOPROTEIN"/>
    <property type="match status" value="1"/>
</dbReference>
<dbReference type="InterPro" id="IPR006664">
    <property type="entry name" value="OMP_bac"/>
</dbReference>
<gene>
    <name evidence="7" type="ORF">ACFSNB_08755</name>
</gene>
<feature type="signal peptide" evidence="5">
    <location>
        <begin position="1"/>
        <end position="18"/>
    </location>
</feature>
<dbReference type="InterPro" id="IPR006665">
    <property type="entry name" value="OmpA-like"/>
</dbReference>
<dbReference type="SUPFAM" id="SSF103088">
    <property type="entry name" value="OmpA-like"/>
    <property type="match status" value="1"/>
</dbReference>
<dbReference type="PANTHER" id="PTHR30329:SF21">
    <property type="entry name" value="LIPOPROTEIN YIAD-RELATED"/>
    <property type="match status" value="1"/>
</dbReference>
<dbReference type="RefSeq" id="WP_377315793.1">
    <property type="nucleotide sequence ID" value="NZ_JBHUIY010000014.1"/>
</dbReference>
<keyword evidence="3" id="KW-0998">Cell outer membrane</keyword>